<dbReference type="SUPFAM" id="SSF81464">
    <property type="entry name" value="Cytochrome c oxidase subunit II-like, transmembrane region"/>
    <property type="match status" value="1"/>
</dbReference>
<keyword evidence="6" id="KW-1278">Translocase</keyword>
<organism evidence="16 17">
    <name type="scientific">Neosynechococcus sphagnicola sy1</name>
    <dbReference type="NCBI Taxonomy" id="1497020"/>
    <lineage>
        <taxon>Bacteria</taxon>
        <taxon>Bacillati</taxon>
        <taxon>Cyanobacteriota</taxon>
        <taxon>Cyanophyceae</taxon>
        <taxon>Neosynechococcales</taxon>
        <taxon>Neosynechococcaceae</taxon>
        <taxon>Neosynechococcus</taxon>
    </lineage>
</organism>
<keyword evidence="11" id="KW-0479">Metal-binding</keyword>
<dbReference type="EC" id="7.1.1.9" evidence="11"/>
<name>A0A098TLA5_9CYAN</name>
<feature type="domain" description="Cytochrome oxidase subunit II copper A binding" evidence="14">
    <location>
        <begin position="151"/>
        <end position="262"/>
    </location>
</feature>
<dbReference type="SUPFAM" id="SSF49503">
    <property type="entry name" value="Cupredoxins"/>
    <property type="match status" value="1"/>
</dbReference>
<evidence type="ECO:0000256" key="1">
    <source>
        <dbReference type="ARBA" id="ARBA00004141"/>
    </source>
</evidence>
<dbReference type="Gene3D" id="1.10.287.90">
    <property type="match status" value="1"/>
</dbReference>
<dbReference type="PROSITE" id="PS50857">
    <property type="entry name" value="COX2_CUA"/>
    <property type="match status" value="1"/>
</dbReference>
<comment type="caution">
    <text evidence="16">The sequence shown here is derived from an EMBL/GenBank/DDBJ whole genome shotgun (WGS) entry which is preliminary data.</text>
</comment>
<proteinExistence type="inferred from homology"/>
<dbReference type="PANTHER" id="PTHR22888:SF9">
    <property type="entry name" value="CYTOCHROME C OXIDASE SUBUNIT 2"/>
    <property type="match status" value="1"/>
</dbReference>
<evidence type="ECO:0000256" key="6">
    <source>
        <dbReference type="ARBA" id="ARBA00022967"/>
    </source>
</evidence>
<evidence type="ECO:0000256" key="11">
    <source>
        <dbReference type="RuleBase" id="RU004024"/>
    </source>
</evidence>
<keyword evidence="4 10" id="KW-0679">Respiratory chain</keyword>
<keyword evidence="17" id="KW-1185">Reference proteome</keyword>
<feature type="transmembrane region" description="Helical" evidence="13">
    <location>
        <begin position="45"/>
        <end position="67"/>
    </location>
</feature>
<reference evidence="16 17" key="1">
    <citation type="journal article" date="2014" name="Mol. Ecol.">
        <title>Evolution of Synechococcus.</title>
        <authorList>
            <person name="Dvorak P."/>
            <person name="Casamatta D."/>
            <person name="Hasler P."/>
            <person name="Poulickova A."/>
            <person name="Ondrej V."/>
            <person name="Sanges R."/>
        </authorList>
    </citation>
    <scope>NUCLEOTIDE SEQUENCE [LARGE SCALE GENOMIC DNA]</scope>
    <source>
        <strain evidence="16 17">CAUP A 1101</strain>
    </source>
</reference>
<dbReference type="InterPro" id="IPR011759">
    <property type="entry name" value="Cyt_c_oxidase_su2_TM_dom"/>
</dbReference>
<feature type="domain" description="Cytochrome oxidase subunit II transmembrane region profile" evidence="15">
    <location>
        <begin position="15"/>
        <end position="120"/>
    </location>
</feature>
<dbReference type="OrthoDB" id="9781261at2"/>
<evidence type="ECO:0000256" key="10">
    <source>
        <dbReference type="RuleBase" id="RU000456"/>
    </source>
</evidence>
<feature type="region of interest" description="Disordered" evidence="12">
    <location>
        <begin position="297"/>
        <end position="319"/>
    </location>
</feature>
<dbReference type="STRING" id="1497020.DO97_03425"/>
<evidence type="ECO:0000313" key="16">
    <source>
        <dbReference type="EMBL" id="KGF73085.1"/>
    </source>
</evidence>
<evidence type="ECO:0000313" key="17">
    <source>
        <dbReference type="Proteomes" id="UP000030170"/>
    </source>
</evidence>
<gene>
    <name evidence="16" type="ORF">DO97_03425</name>
</gene>
<protein>
    <recommendedName>
        <fullName evidence="11">Cytochrome c oxidase subunit 2</fullName>
        <ecNumber evidence="11">7.1.1.9</ecNumber>
    </recommendedName>
</protein>
<comment type="similarity">
    <text evidence="2 10">Belongs to the cytochrome c oxidase subunit 2 family.</text>
</comment>
<dbReference type="EMBL" id="JJML01000016">
    <property type="protein sequence ID" value="KGF73085.1"/>
    <property type="molecule type" value="Genomic_DNA"/>
</dbReference>
<evidence type="ECO:0000256" key="4">
    <source>
        <dbReference type="ARBA" id="ARBA00022660"/>
    </source>
</evidence>
<evidence type="ECO:0000256" key="2">
    <source>
        <dbReference type="ARBA" id="ARBA00007866"/>
    </source>
</evidence>
<keyword evidence="11" id="KW-0186">Copper</keyword>
<evidence type="ECO:0000256" key="8">
    <source>
        <dbReference type="ARBA" id="ARBA00022989"/>
    </source>
</evidence>
<evidence type="ECO:0000256" key="13">
    <source>
        <dbReference type="SAM" id="Phobius"/>
    </source>
</evidence>
<evidence type="ECO:0000256" key="12">
    <source>
        <dbReference type="SAM" id="MobiDB-lite"/>
    </source>
</evidence>
<keyword evidence="8 13" id="KW-1133">Transmembrane helix</keyword>
<dbReference type="GO" id="GO:0004129">
    <property type="term" value="F:cytochrome-c oxidase activity"/>
    <property type="evidence" value="ECO:0007669"/>
    <property type="project" value="UniProtKB-EC"/>
</dbReference>
<comment type="function">
    <text evidence="11">Subunits I and II form the functional core of the enzyme complex. Electrons originating in cytochrome c are transferred via heme a and Cu(A) to the binuclear center formed by heme a3 and Cu(B).</text>
</comment>
<feature type="compositionally biased region" description="Polar residues" evidence="12">
    <location>
        <begin position="305"/>
        <end position="319"/>
    </location>
</feature>
<dbReference type="AlphaFoldDB" id="A0A098TLA5"/>
<keyword evidence="7 10" id="KW-0249">Electron transport</keyword>
<dbReference type="InterPro" id="IPR002429">
    <property type="entry name" value="CcO_II-like_C"/>
</dbReference>
<dbReference type="Pfam" id="PF02790">
    <property type="entry name" value="COX2_TM"/>
    <property type="match status" value="1"/>
</dbReference>
<keyword evidence="9 13" id="KW-0472">Membrane</keyword>
<dbReference type="Pfam" id="PF00116">
    <property type="entry name" value="COX2"/>
    <property type="match status" value="1"/>
</dbReference>
<feature type="transmembrane region" description="Helical" evidence="13">
    <location>
        <begin position="88"/>
        <end position="110"/>
    </location>
</feature>
<dbReference type="InterPro" id="IPR045187">
    <property type="entry name" value="CcO_II"/>
</dbReference>
<dbReference type="PRINTS" id="PR01166">
    <property type="entry name" value="CYCOXIDASEII"/>
</dbReference>
<evidence type="ECO:0000259" key="14">
    <source>
        <dbReference type="PROSITE" id="PS50857"/>
    </source>
</evidence>
<keyword evidence="5 10" id="KW-0812">Transmembrane</keyword>
<sequence>MKIRIILILGGIAIALALISLWMGQQAYGWFPPQASLEALLIDRLFSVLVTLGTFIFLGVVGTLTYSMLFQQAGKYDTSDGPPMEGNVTLEVVWTAIPLVLVIWIAGYSYQIYDQMSILGPMEHVHLQTQSRGMATAVAAPLEDAAGAAIAPMHPIEVHARQWVWEFRYPDQNVTSTELHLPNNQRVKLVLQSEDVLHGFFVPAFRIKQDIIPGRVIDFEFTPIREGRYRLRDSQYSGTYFAAMQTDVVVESSEAYQQWLADAAAHPPVLAYNRAFDEFHRAKKNLSAGWKTVEPAPPPLVNAPSHISANLPSGQRRQL</sequence>
<dbReference type="Gene3D" id="2.60.40.420">
    <property type="entry name" value="Cupredoxins - blue copper proteins"/>
    <property type="match status" value="1"/>
</dbReference>
<evidence type="ECO:0000256" key="5">
    <source>
        <dbReference type="ARBA" id="ARBA00022692"/>
    </source>
</evidence>
<dbReference type="PANTHER" id="PTHR22888">
    <property type="entry name" value="CYTOCHROME C OXIDASE, SUBUNIT II"/>
    <property type="match status" value="1"/>
</dbReference>
<comment type="cofactor">
    <cofactor evidence="11">
        <name>Cu cation</name>
        <dbReference type="ChEBI" id="CHEBI:23378"/>
    </cofactor>
    <text evidence="11">Binds a copper A center.</text>
</comment>
<dbReference type="Proteomes" id="UP000030170">
    <property type="component" value="Unassembled WGS sequence"/>
</dbReference>
<dbReference type="CDD" id="cd13919">
    <property type="entry name" value="CuRO_HCO_II_like_5"/>
    <property type="match status" value="1"/>
</dbReference>
<dbReference type="RefSeq" id="WP_036532408.1">
    <property type="nucleotide sequence ID" value="NZ_JJML01000016.1"/>
</dbReference>
<evidence type="ECO:0000256" key="3">
    <source>
        <dbReference type="ARBA" id="ARBA00022448"/>
    </source>
</evidence>
<dbReference type="PROSITE" id="PS50999">
    <property type="entry name" value="COX2_TM"/>
    <property type="match status" value="1"/>
</dbReference>
<evidence type="ECO:0000259" key="15">
    <source>
        <dbReference type="PROSITE" id="PS50999"/>
    </source>
</evidence>
<dbReference type="InterPro" id="IPR036257">
    <property type="entry name" value="Cyt_c_oxidase_su2_TM_sf"/>
</dbReference>
<dbReference type="InterPro" id="IPR008972">
    <property type="entry name" value="Cupredoxin"/>
</dbReference>
<dbReference type="GO" id="GO:0005507">
    <property type="term" value="F:copper ion binding"/>
    <property type="evidence" value="ECO:0007669"/>
    <property type="project" value="InterPro"/>
</dbReference>
<dbReference type="GO" id="GO:0042773">
    <property type="term" value="P:ATP synthesis coupled electron transport"/>
    <property type="evidence" value="ECO:0007669"/>
    <property type="project" value="TreeGrafter"/>
</dbReference>
<comment type="subcellular location">
    <subcellularLocation>
        <location evidence="10">Cell membrane</location>
        <topology evidence="10">Multi-pass membrane protein</topology>
    </subcellularLocation>
    <subcellularLocation>
        <location evidence="1">Membrane</location>
        <topology evidence="1">Multi-pass membrane protein</topology>
    </subcellularLocation>
</comment>
<keyword evidence="3 10" id="KW-0813">Transport</keyword>
<evidence type="ECO:0000256" key="9">
    <source>
        <dbReference type="ARBA" id="ARBA00023136"/>
    </source>
</evidence>
<comment type="catalytic activity">
    <reaction evidence="11">
        <text>4 Fe(II)-[cytochrome c] + O2 + 8 H(+)(in) = 4 Fe(III)-[cytochrome c] + 2 H2O + 4 H(+)(out)</text>
        <dbReference type="Rhea" id="RHEA:11436"/>
        <dbReference type="Rhea" id="RHEA-COMP:10350"/>
        <dbReference type="Rhea" id="RHEA-COMP:14399"/>
        <dbReference type="ChEBI" id="CHEBI:15377"/>
        <dbReference type="ChEBI" id="CHEBI:15378"/>
        <dbReference type="ChEBI" id="CHEBI:15379"/>
        <dbReference type="ChEBI" id="CHEBI:29033"/>
        <dbReference type="ChEBI" id="CHEBI:29034"/>
        <dbReference type="EC" id="7.1.1.9"/>
    </reaction>
</comment>
<accession>A0A098TLA5</accession>
<dbReference type="GO" id="GO:0005886">
    <property type="term" value="C:plasma membrane"/>
    <property type="evidence" value="ECO:0007669"/>
    <property type="project" value="UniProtKB-SubCell"/>
</dbReference>
<evidence type="ECO:0000256" key="7">
    <source>
        <dbReference type="ARBA" id="ARBA00022982"/>
    </source>
</evidence>